<dbReference type="EMBL" id="FPKV01000003">
    <property type="protein sequence ID" value="SFZ93376.1"/>
    <property type="molecule type" value="Genomic_DNA"/>
</dbReference>
<protein>
    <submittedName>
        <fullName evidence="1">Uncharacterized protein</fullName>
    </submittedName>
</protein>
<keyword evidence="2" id="KW-1185">Reference proteome</keyword>
<accession>A0A1K2IME3</accession>
<sequence>MAFEFSLFTRFFHFIVEIEQLSKYRVVSNSTIHHAFFKLILKKPDAGFYKMYLNPKF</sequence>
<dbReference type="AlphaFoldDB" id="A0A1K2IME3"/>
<evidence type="ECO:0000313" key="2">
    <source>
        <dbReference type="Proteomes" id="UP000182544"/>
    </source>
</evidence>
<reference evidence="1 2" key="1">
    <citation type="submission" date="2016-10" db="EMBL/GenBank/DDBJ databases">
        <authorList>
            <person name="de Groot N.N."/>
        </authorList>
    </citation>
    <scope>NUCLEOTIDE SEQUENCE [LARGE SCALE GENOMIC DNA]</scope>
    <source>
        <strain evidence="1 2">DSM 18180</strain>
    </source>
</reference>
<dbReference type="Proteomes" id="UP000182544">
    <property type="component" value="Unassembled WGS sequence"/>
</dbReference>
<dbReference type="STRING" id="369401.SAMN05428642_10398"/>
<gene>
    <name evidence="1" type="ORF">SAMN05428642_10398</name>
</gene>
<organism evidence="1 2">
    <name type="scientific">Flaviramulus basaltis</name>
    <dbReference type="NCBI Taxonomy" id="369401"/>
    <lineage>
        <taxon>Bacteria</taxon>
        <taxon>Pseudomonadati</taxon>
        <taxon>Bacteroidota</taxon>
        <taxon>Flavobacteriia</taxon>
        <taxon>Flavobacteriales</taxon>
        <taxon>Flavobacteriaceae</taxon>
        <taxon>Flaviramulus</taxon>
    </lineage>
</organism>
<proteinExistence type="predicted"/>
<evidence type="ECO:0000313" key="1">
    <source>
        <dbReference type="EMBL" id="SFZ93376.1"/>
    </source>
</evidence>
<name>A0A1K2IME3_9FLAO</name>